<dbReference type="SUPFAM" id="SSF50494">
    <property type="entry name" value="Trypsin-like serine proteases"/>
    <property type="match status" value="1"/>
</dbReference>
<evidence type="ECO:0000313" key="2">
    <source>
        <dbReference type="EMBL" id="TCJ89201.1"/>
    </source>
</evidence>
<comment type="caution">
    <text evidence="2">The sequence shown here is derived from an EMBL/GenBank/DDBJ whole genome shotgun (WGS) entry which is preliminary data.</text>
</comment>
<evidence type="ECO:0000256" key="1">
    <source>
        <dbReference type="SAM" id="SignalP"/>
    </source>
</evidence>
<accession>A0A4R1FEA5</accession>
<dbReference type="EMBL" id="SMFQ01000002">
    <property type="protein sequence ID" value="TCJ89201.1"/>
    <property type="molecule type" value="Genomic_DNA"/>
</dbReference>
<dbReference type="InterPro" id="IPR043504">
    <property type="entry name" value="Peptidase_S1_PA_chymotrypsin"/>
</dbReference>
<keyword evidence="1" id="KW-0732">Signal</keyword>
<gene>
    <name evidence="2" type="ORF">EV695_1063</name>
</gene>
<dbReference type="PANTHER" id="PTHR43019">
    <property type="entry name" value="SERINE ENDOPROTEASE DEGS"/>
    <property type="match status" value="1"/>
</dbReference>
<dbReference type="GO" id="GO:0004252">
    <property type="term" value="F:serine-type endopeptidase activity"/>
    <property type="evidence" value="ECO:0007669"/>
    <property type="project" value="InterPro"/>
</dbReference>
<reference evidence="2 3" key="1">
    <citation type="submission" date="2019-03" db="EMBL/GenBank/DDBJ databases">
        <title>Genomic Encyclopedia of Type Strains, Phase IV (KMG-IV): sequencing the most valuable type-strain genomes for metagenomic binning, comparative biology and taxonomic classification.</title>
        <authorList>
            <person name="Goeker M."/>
        </authorList>
    </citation>
    <scope>NUCLEOTIDE SEQUENCE [LARGE SCALE GENOMIC DNA]</scope>
    <source>
        <strain evidence="2 3">DSM 24830</strain>
    </source>
</reference>
<feature type="signal peptide" evidence="1">
    <location>
        <begin position="1"/>
        <end position="19"/>
    </location>
</feature>
<dbReference type="Gene3D" id="2.40.10.10">
    <property type="entry name" value="Trypsin-like serine proteases"/>
    <property type="match status" value="2"/>
</dbReference>
<keyword evidence="3" id="KW-1185">Reference proteome</keyword>
<dbReference type="InterPro" id="IPR001940">
    <property type="entry name" value="Peptidase_S1C"/>
</dbReference>
<name>A0A4R1FEA5_9GAMM</name>
<dbReference type="OrthoDB" id="8581982at2"/>
<dbReference type="InterPro" id="IPR009003">
    <property type="entry name" value="Peptidase_S1_PA"/>
</dbReference>
<organism evidence="2 3">
    <name type="scientific">Cocleimonas flava</name>
    <dbReference type="NCBI Taxonomy" id="634765"/>
    <lineage>
        <taxon>Bacteria</taxon>
        <taxon>Pseudomonadati</taxon>
        <taxon>Pseudomonadota</taxon>
        <taxon>Gammaproteobacteria</taxon>
        <taxon>Thiotrichales</taxon>
        <taxon>Thiotrichaceae</taxon>
        <taxon>Cocleimonas</taxon>
    </lineage>
</organism>
<dbReference type="Pfam" id="PF13365">
    <property type="entry name" value="Trypsin_2"/>
    <property type="match status" value="1"/>
</dbReference>
<sequence>MLKKSLLILLLSFLMSAQAQVNAELNTANIYTNVEKSVYQIRVINKETGKKSSIGSGFVVTKDNILATNYHVVSEYINDPDVFSLEFLSTTGATGPLELVDFDIVHDLAVVKANQPMGVPLRISYLPEKGASLYSLGNPMDLGFTIIKGTNNGILTKDEDGNILFSGSLNPGMSGGPTLDETGNIIGINVATSGNDISFLVPAEYLTVVLDRLKETSFEAVSDRFAHSSGQLLANSKKIVNKMLNNKWSGTKIGSFVVPAEVDKSIRCWDASRTPKKDDLFRTYFTRCSNEDNIFISSRLNVGSINYEYMWLETEKLSPTRFYRRYEKVNSSVIGGHAGKRDVTNFSCHTDFTKIGDHDFKTSVCRRDYLKYTGLSDMLFTTALVGQKDKGFLFNLDLTGTDPKAALALFQSMLEKFKWQN</sequence>
<dbReference type="PANTHER" id="PTHR43019:SF23">
    <property type="entry name" value="PROTEASE DO-LIKE 5, CHLOROPLASTIC"/>
    <property type="match status" value="1"/>
</dbReference>
<dbReference type="AlphaFoldDB" id="A0A4R1FEA5"/>
<dbReference type="PRINTS" id="PR00834">
    <property type="entry name" value="PROTEASES2C"/>
</dbReference>
<proteinExistence type="predicted"/>
<dbReference type="Proteomes" id="UP000294887">
    <property type="component" value="Unassembled WGS sequence"/>
</dbReference>
<protein>
    <submittedName>
        <fullName evidence="2">Trypsin-like peptidase</fullName>
    </submittedName>
</protein>
<feature type="chain" id="PRO_5020545245" evidence="1">
    <location>
        <begin position="20"/>
        <end position="421"/>
    </location>
</feature>
<dbReference type="GO" id="GO:0006508">
    <property type="term" value="P:proteolysis"/>
    <property type="evidence" value="ECO:0007669"/>
    <property type="project" value="InterPro"/>
</dbReference>
<evidence type="ECO:0000313" key="3">
    <source>
        <dbReference type="Proteomes" id="UP000294887"/>
    </source>
</evidence>